<dbReference type="Gene3D" id="2.60.40.1280">
    <property type="match status" value="1"/>
</dbReference>
<evidence type="ECO:0000256" key="7">
    <source>
        <dbReference type="SAM" id="Phobius"/>
    </source>
</evidence>
<keyword evidence="10" id="KW-1185">Reference proteome</keyword>
<feature type="domain" description="SDR-like Ig" evidence="8">
    <location>
        <begin position="62"/>
        <end position="151"/>
    </location>
</feature>
<keyword evidence="2" id="KW-0134">Cell wall</keyword>
<organism evidence="9 10">
    <name type="scientific">Corynebacterium mustelae</name>
    <dbReference type="NCBI Taxonomy" id="571915"/>
    <lineage>
        <taxon>Bacteria</taxon>
        <taxon>Bacillati</taxon>
        <taxon>Actinomycetota</taxon>
        <taxon>Actinomycetes</taxon>
        <taxon>Mycobacteriales</taxon>
        <taxon>Corynebacteriaceae</taxon>
        <taxon>Corynebacterium</taxon>
    </lineage>
</organism>
<gene>
    <name evidence="9" type="ORF">CMUST_06460</name>
</gene>
<dbReference type="PATRIC" id="fig|571915.4.peg.1370"/>
<dbReference type="RefSeq" id="WP_047261803.1">
    <property type="nucleotide sequence ID" value="NZ_CP011542.1"/>
</dbReference>
<keyword evidence="3" id="KW-0964">Secreted</keyword>
<keyword evidence="7" id="KW-0812">Transmembrane</keyword>
<reference evidence="10" key="2">
    <citation type="submission" date="2015-05" db="EMBL/GenBank/DDBJ databases">
        <title>Complete genome sequence of Corynebacterium mustelae DSM 45274, isolated from various tissues of a male ferret with lethal sepsis.</title>
        <authorList>
            <person name="Ruckert C."/>
            <person name="Albersmeier A."/>
            <person name="Winkler A."/>
            <person name="Tauch A."/>
        </authorList>
    </citation>
    <scope>NUCLEOTIDE SEQUENCE [LARGE SCALE GENOMIC DNA]</scope>
    <source>
        <strain evidence="10">DSM 45274</strain>
    </source>
</reference>
<dbReference type="GO" id="GO:0007155">
    <property type="term" value="P:cell adhesion"/>
    <property type="evidence" value="ECO:0007669"/>
    <property type="project" value="InterPro"/>
</dbReference>
<dbReference type="InterPro" id="IPR008966">
    <property type="entry name" value="Adhesion_dom_sf"/>
</dbReference>
<dbReference type="EMBL" id="CP011542">
    <property type="protein sequence ID" value="AKK05627.1"/>
    <property type="molecule type" value="Genomic_DNA"/>
</dbReference>
<feature type="compositionally biased region" description="Pro residues" evidence="6">
    <location>
        <begin position="493"/>
        <end position="506"/>
    </location>
</feature>
<feature type="compositionally biased region" description="Low complexity" evidence="6">
    <location>
        <begin position="479"/>
        <end position="492"/>
    </location>
</feature>
<accession>A0A0G3H3H5</accession>
<evidence type="ECO:0000256" key="6">
    <source>
        <dbReference type="SAM" id="MobiDB-lite"/>
    </source>
</evidence>
<evidence type="ECO:0000256" key="5">
    <source>
        <dbReference type="ARBA" id="ARBA00023088"/>
    </source>
</evidence>
<comment type="subcellular location">
    <subcellularLocation>
        <location evidence="1">Secreted</location>
        <location evidence="1">Cell wall</location>
        <topology evidence="1">Peptidoglycan-anchor</topology>
    </subcellularLocation>
</comment>
<dbReference type="STRING" id="571915.CMUST_06460"/>
<dbReference type="AlphaFoldDB" id="A0A0G3H3H5"/>
<feature type="region of interest" description="Disordered" evidence="6">
    <location>
        <begin position="581"/>
        <end position="602"/>
    </location>
</feature>
<keyword evidence="7" id="KW-0472">Membrane</keyword>
<feature type="region of interest" description="Disordered" evidence="6">
    <location>
        <begin position="478"/>
        <end position="546"/>
    </location>
</feature>
<dbReference type="InterPro" id="IPR041171">
    <property type="entry name" value="SDR_Ig"/>
</dbReference>
<keyword evidence="7" id="KW-1133">Transmembrane helix</keyword>
<name>A0A0G3H3H5_9CORY</name>
<protein>
    <recommendedName>
        <fullName evidence="8">SDR-like Ig domain-containing protein</fullName>
    </recommendedName>
</protein>
<dbReference type="InterPro" id="IPR011252">
    <property type="entry name" value="Fibrogen-bd_dom1"/>
</dbReference>
<keyword evidence="5" id="KW-0572">Peptidoglycan-anchor</keyword>
<evidence type="ECO:0000313" key="9">
    <source>
        <dbReference type="EMBL" id="AKK05627.1"/>
    </source>
</evidence>
<evidence type="ECO:0000313" key="10">
    <source>
        <dbReference type="Proteomes" id="UP000035199"/>
    </source>
</evidence>
<proteinExistence type="predicted"/>
<feature type="transmembrane region" description="Helical" evidence="7">
    <location>
        <begin position="551"/>
        <end position="572"/>
    </location>
</feature>
<dbReference type="KEGG" id="cmv:CMUST_06460"/>
<dbReference type="SUPFAM" id="SSF49401">
    <property type="entry name" value="Bacterial adhesins"/>
    <property type="match status" value="1"/>
</dbReference>
<evidence type="ECO:0000256" key="4">
    <source>
        <dbReference type="ARBA" id="ARBA00022729"/>
    </source>
</evidence>
<evidence type="ECO:0000256" key="2">
    <source>
        <dbReference type="ARBA" id="ARBA00022512"/>
    </source>
</evidence>
<evidence type="ECO:0000256" key="3">
    <source>
        <dbReference type="ARBA" id="ARBA00022525"/>
    </source>
</evidence>
<dbReference type="OrthoDB" id="4411176at2"/>
<feature type="compositionally biased region" description="Low complexity" evidence="6">
    <location>
        <begin position="507"/>
        <end position="533"/>
    </location>
</feature>
<evidence type="ECO:0000259" key="8">
    <source>
        <dbReference type="Pfam" id="PF17961"/>
    </source>
</evidence>
<reference evidence="9 10" key="1">
    <citation type="journal article" date="2015" name="Genome Announc.">
        <title>Complete Genome Sequence of the Type Strain Corynebacterium mustelae DSM 45274, Isolated from Various Tissues of a Male Ferret with Lethal Sepsis.</title>
        <authorList>
            <person name="Ruckert C."/>
            <person name="Eimer J."/>
            <person name="Winkler A."/>
            <person name="Tauch A."/>
        </authorList>
    </citation>
    <scope>NUCLEOTIDE SEQUENCE [LARGE SCALE GENOMIC DNA]</scope>
    <source>
        <strain evidence="9 10">DSM 45274</strain>
    </source>
</reference>
<evidence type="ECO:0000256" key="1">
    <source>
        <dbReference type="ARBA" id="ARBA00004168"/>
    </source>
</evidence>
<keyword evidence="4" id="KW-0732">Signal</keyword>
<dbReference type="Proteomes" id="UP000035199">
    <property type="component" value="Chromosome"/>
</dbReference>
<dbReference type="Pfam" id="PF17961">
    <property type="entry name" value="Big_8"/>
    <property type="match status" value="1"/>
</dbReference>
<sequence>MFQRASLEKAIVVLLSAIAVIFAGFTVPRATAQDNFANITIDKVTVEKSQQHGTEVPELRRWEFGKFNIEWSAPTGVKEGQKFTVRYPDGFHVYLAENFPLVDKDKVRGGTCVVDPDQGQITCTFDKTFVDRENVKGTLTTEVQARKEKNTDEVEATLNAGIKIKIDLPGTRGIIEPNLRMRREFYKQGWYEDDFTKARWTINFPGTIAPDATIDFQDTLGGEIQHTFFDPTVKGARESLRVLEYKCQPDSNDQFCVIQEEDTPNAQIKDITDRVRNARIDADRSLKFEIEKPEGGWKADHYYRVIYYSQTATGKPAPIGSDDTNITTNNVESRIFAKKSDQHIYRTQRSSGTISGVIVHKGSFQLTKKAAPGLSVPAGTMFEVKATYSNPGRKINESEVVKVAVDGTVSGSKELPAGTIVTLEEINLDKIPGVSFAEPVFASASPADNVEILDNGKKARFAIKGETNVAISLLNSPAVTETPSTSPSTTPSTTPPVPPTVPPTPTTTPTTPESTTPTTPESTTPTTPESTTPTTPPTQPPAAEGSSNRNLWWIALVVPILAGMVYVIYNVIKRVIPGAPVPPQGQEPVAPAQPNPKAIPKK</sequence>